<name>A0A382US82_9ZZZZ</name>
<feature type="non-terminal residue" evidence="1">
    <location>
        <position position="143"/>
    </location>
</feature>
<accession>A0A382US82</accession>
<reference evidence="1" key="1">
    <citation type="submission" date="2018-05" db="EMBL/GenBank/DDBJ databases">
        <authorList>
            <person name="Lanie J.A."/>
            <person name="Ng W.-L."/>
            <person name="Kazmierczak K.M."/>
            <person name="Andrzejewski T.M."/>
            <person name="Davidsen T.M."/>
            <person name="Wayne K.J."/>
            <person name="Tettelin H."/>
            <person name="Glass J.I."/>
            <person name="Rusch D."/>
            <person name="Podicherti R."/>
            <person name="Tsui H.-C.T."/>
            <person name="Winkler M.E."/>
        </authorList>
    </citation>
    <scope>NUCLEOTIDE SEQUENCE</scope>
</reference>
<gene>
    <name evidence="1" type="ORF">METZ01_LOCUS389395</name>
</gene>
<protein>
    <recommendedName>
        <fullName evidence="2">Neutral/alkaline non-lysosomal ceramidase N-terminal domain-containing protein</fullName>
    </recommendedName>
</protein>
<sequence>MLIGIAHRDITPEHPVWLSGYAFRTELSTGVYAPLKAGAIYLEADDGSDRALILTSDHIGYSPPADARMRQALAIATGLLPRQIVLTATHTHCGPVISPWFMPGEIEVEYVKFLQSRLVEAAQEAMGNALQGTVALTRSLSTF</sequence>
<dbReference type="EMBL" id="UINC01146042">
    <property type="protein sequence ID" value="SVD36541.1"/>
    <property type="molecule type" value="Genomic_DNA"/>
</dbReference>
<evidence type="ECO:0008006" key="2">
    <source>
        <dbReference type="Google" id="ProtNLM"/>
    </source>
</evidence>
<organism evidence="1">
    <name type="scientific">marine metagenome</name>
    <dbReference type="NCBI Taxonomy" id="408172"/>
    <lineage>
        <taxon>unclassified sequences</taxon>
        <taxon>metagenomes</taxon>
        <taxon>ecological metagenomes</taxon>
    </lineage>
</organism>
<evidence type="ECO:0000313" key="1">
    <source>
        <dbReference type="EMBL" id="SVD36541.1"/>
    </source>
</evidence>
<proteinExistence type="predicted"/>
<dbReference type="AlphaFoldDB" id="A0A382US82"/>